<reference evidence="3 4" key="1">
    <citation type="submission" date="2020-02" db="EMBL/GenBank/DDBJ databases">
        <title>Genome sequence of Parvularcula flava strain NH6-79.</title>
        <authorList>
            <person name="Abdul Karim M.H."/>
            <person name="Lam M.Q."/>
            <person name="Chen S.J."/>
            <person name="Yahya A."/>
            <person name="Shahir S."/>
            <person name="Shamsir M.S."/>
            <person name="Chong C.S."/>
        </authorList>
    </citation>
    <scope>NUCLEOTIDE SEQUENCE [LARGE SCALE GENOMIC DNA]</scope>
    <source>
        <strain evidence="3 4">NH6-79</strain>
    </source>
</reference>
<dbReference type="Pfam" id="PF00561">
    <property type="entry name" value="Abhydrolase_1"/>
    <property type="match status" value="1"/>
</dbReference>
<name>A0ABX0HHQ0_9PROT</name>
<dbReference type="RefSeq" id="WP_166426316.1">
    <property type="nucleotide sequence ID" value="NZ_BMGZ01000001.1"/>
</dbReference>
<protein>
    <submittedName>
        <fullName evidence="3">Alpha/beta hydrolase</fullName>
    </submittedName>
</protein>
<feature type="signal peptide" evidence="1">
    <location>
        <begin position="1"/>
        <end position="23"/>
    </location>
</feature>
<dbReference type="Proteomes" id="UP000818603">
    <property type="component" value="Unassembled WGS sequence"/>
</dbReference>
<gene>
    <name evidence="3" type="ORF">FF098_004050</name>
</gene>
<comment type="caution">
    <text evidence="3">The sequence shown here is derived from an EMBL/GenBank/DDBJ whole genome shotgun (WGS) entry which is preliminary data.</text>
</comment>
<dbReference type="SUPFAM" id="SSF53474">
    <property type="entry name" value="alpha/beta-Hydrolases"/>
    <property type="match status" value="1"/>
</dbReference>
<keyword evidence="1" id="KW-0732">Signal</keyword>
<evidence type="ECO:0000313" key="3">
    <source>
        <dbReference type="EMBL" id="NHK27076.1"/>
    </source>
</evidence>
<accession>A0ABX0HHQ0</accession>
<sequence>MMRLLCTIMAMSFCLLAGLAAWADDTELPHRLIEVPVDHFDDQSGTFDLYVEFAEPFDPNKPTVFFLADGQQFFIRQGSMARHRDRLFSDDMNVVGIVGRGVPDAYPDLAAMVGDDIATADWEMAWTLYRSAQWIEDIETVRRSLMGAQGKVILFGRSGGGALVHEYAAKYGEYVSRAFTAAPALSSMANYTRLPFDRFWAEVEDIAPDAHERFRTLMNDPDIDRHELAVAFQRQNFFVTPDERDAERLRLLTTYEKRDAEMLAEMLTAYQVPQMAAFDAAPISIPSRVRLMEFRLPHVEKWRVEDDKLNPDIENILLSSAPVHDAFLGDVPVAEFSLTPLHELKETQVYILAGAHDHVVDYRGSIALAASYPSSAIFIADDGHTFPAMVDDGSYRDILVAFLMHGLGSEELQQAEAAAALHHYGG</sequence>
<evidence type="ECO:0000256" key="1">
    <source>
        <dbReference type="SAM" id="SignalP"/>
    </source>
</evidence>
<keyword evidence="4" id="KW-1185">Reference proteome</keyword>
<dbReference type="Gene3D" id="3.40.50.1820">
    <property type="entry name" value="alpha/beta hydrolase"/>
    <property type="match status" value="1"/>
</dbReference>
<feature type="domain" description="AB hydrolase-1" evidence="2">
    <location>
        <begin position="127"/>
        <end position="384"/>
    </location>
</feature>
<dbReference type="InterPro" id="IPR000073">
    <property type="entry name" value="AB_hydrolase_1"/>
</dbReference>
<feature type="chain" id="PRO_5046089251" evidence="1">
    <location>
        <begin position="24"/>
        <end position="426"/>
    </location>
</feature>
<dbReference type="EMBL" id="VCJR02000001">
    <property type="protein sequence ID" value="NHK27076.1"/>
    <property type="molecule type" value="Genomic_DNA"/>
</dbReference>
<keyword evidence="3" id="KW-0378">Hydrolase</keyword>
<proteinExistence type="predicted"/>
<evidence type="ECO:0000313" key="4">
    <source>
        <dbReference type="Proteomes" id="UP000818603"/>
    </source>
</evidence>
<evidence type="ECO:0000259" key="2">
    <source>
        <dbReference type="Pfam" id="PF00561"/>
    </source>
</evidence>
<dbReference type="InterPro" id="IPR029058">
    <property type="entry name" value="AB_hydrolase_fold"/>
</dbReference>
<dbReference type="GO" id="GO:0016787">
    <property type="term" value="F:hydrolase activity"/>
    <property type="evidence" value="ECO:0007669"/>
    <property type="project" value="UniProtKB-KW"/>
</dbReference>
<organism evidence="3 4">
    <name type="scientific">Aquisalinus luteolus</name>
    <dbReference type="NCBI Taxonomy" id="1566827"/>
    <lineage>
        <taxon>Bacteria</taxon>
        <taxon>Pseudomonadati</taxon>
        <taxon>Pseudomonadota</taxon>
        <taxon>Alphaproteobacteria</taxon>
        <taxon>Parvularculales</taxon>
        <taxon>Parvularculaceae</taxon>
        <taxon>Aquisalinus</taxon>
    </lineage>
</organism>